<dbReference type="Pfam" id="PF00899">
    <property type="entry name" value="ThiF"/>
    <property type="match status" value="1"/>
</dbReference>
<dbReference type="InterPro" id="IPR045886">
    <property type="entry name" value="ThiF/MoeB/HesA"/>
</dbReference>
<reference evidence="2 3" key="1">
    <citation type="submission" date="2016-10" db="EMBL/GenBank/DDBJ databases">
        <authorList>
            <person name="de Groot N.N."/>
        </authorList>
    </citation>
    <scope>NUCLEOTIDE SEQUENCE [LARGE SCALE GENOMIC DNA]</scope>
    <source>
        <strain evidence="2 3">OK461</strain>
    </source>
</reference>
<dbReference type="EMBL" id="FONR01000032">
    <property type="protein sequence ID" value="SFG89808.1"/>
    <property type="molecule type" value="Genomic_DNA"/>
</dbReference>
<dbReference type="InterPro" id="IPR035985">
    <property type="entry name" value="Ubiquitin-activating_enz"/>
</dbReference>
<dbReference type="GO" id="GO:0005737">
    <property type="term" value="C:cytoplasm"/>
    <property type="evidence" value="ECO:0007669"/>
    <property type="project" value="TreeGrafter"/>
</dbReference>
<organism evidence="2 3">
    <name type="scientific">Streptomyces mirabilis</name>
    <dbReference type="NCBI Taxonomy" id="68239"/>
    <lineage>
        <taxon>Bacteria</taxon>
        <taxon>Bacillati</taxon>
        <taxon>Actinomycetota</taxon>
        <taxon>Actinomycetes</taxon>
        <taxon>Kitasatosporales</taxon>
        <taxon>Streptomycetaceae</taxon>
        <taxon>Streptomyces</taxon>
    </lineage>
</organism>
<name>A0A1I2VKK0_9ACTN</name>
<evidence type="ECO:0000313" key="2">
    <source>
        <dbReference type="EMBL" id="SFG89808.1"/>
    </source>
</evidence>
<dbReference type="PANTHER" id="PTHR10953">
    <property type="entry name" value="UBIQUITIN-ACTIVATING ENZYME E1"/>
    <property type="match status" value="1"/>
</dbReference>
<dbReference type="InterPro" id="IPR000594">
    <property type="entry name" value="ThiF_NAD_FAD-bd"/>
</dbReference>
<dbReference type="PANTHER" id="PTHR10953:SF102">
    <property type="entry name" value="ADENYLYLTRANSFERASE AND SULFURTRANSFERASE MOCS3"/>
    <property type="match status" value="1"/>
</dbReference>
<dbReference type="Proteomes" id="UP000181942">
    <property type="component" value="Unassembled WGS sequence"/>
</dbReference>
<evidence type="ECO:0000313" key="3">
    <source>
        <dbReference type="Proteomes" id="UP000181942"/>
    </source>
</evidence>
<proteinExistence type="predicted"/>
<sequence length="376" mass="41855">MLLRCQDPELGHHLVLDVPERATVREVATLIRRELELDSPPALFAYLGPEAIAALAEHALIDGDCVTLPEDLPIVYVLKNMRDSRLPVYFRTFEISTEKLFQLRTRRFSQMGYDIRRIHDSTVLIGGVGLIGSEVAINLAVLGIGNIIAVDNGFVDWFNVYRQTAFSRTDVYLAKVDALKRRLVDFGNIKVEAMLFDVPSWRSTDSRDELVRRIGVLDEAIARSDLIVGAFDSFSPRALLQSLCLIRKRPFLATALEPEVGQVMLYEKPEDGCYCCGLPNPQDGRWVEGGACTLASLDSQRIVGAIATKVAIEKVTGQKIHANEFRYNHRTSEIGTATHRASRLCSLCGPAGAVRSQIGDAKPLRKIAEWLFTDSR</sequence>
<dbReference type="GO" id="GO:0016779">
    <property type="term" value="F:nucleotidyltransferase activity"/>
    <property type="evidence" value="ECO:0007669"/>
    <property type="project" value="UniProtKB-KW"/>
</dbReference>
<gene>
    <name evidence="2" type="ORF">SAMN02787118_13253</name>
</gene>
<feature type="domain" description="THIF-type NAD/FAD binding fold" evidence="1">
    <location>
        <begin position="115"/>
        <end position="328"/>
    </location>
</feature>
<dbReference type="GO" id="GO:0008641">
    <property type="term" value="F:ubiquitin-like modifier activating enzyme activity"/>
    <property type="evidence" value="ECO:0007669"/>
    <property type="project" value="InterPro"/>
</dbReference>
<dbReference type="AlphaFoldDB" id="A0A1I2VKK0"/>
<dbReference type="SUPFAM" id="SSF69572">
    <property type="entry name" value="Activating enzymes of the ubiquitin-like proteins"/>
    <property type="match status" value="1"/>
</dbReference>
<evidence type="ECO:0000259" key="1">
    <source>
        <dbReference type="Pfam" id="PF00899"/>
    </source>
</evidence>
<dbReference type="GO" id="GO:0004792">
    <property type="term" value="F:thiosulfate-cyanide sulfurtransferase activity"/>
    <property type="evidence" value="ECO:0007669"/>
    <property type="project" value="TreeGrafter"/>
</dbReference>
<dbReference type="Gene3D" id="3.40.50.720">
    <property type="entry name" value="NAD(P)-binding Rossmann-like Domain"/>
    <property type="match status" value="1"/>
</dbReference>
<protein>
    <submittedName>
        <fullName evidence="2">Molybdopterin or thiamine biosynthesis adenylyltransferase</fullName>
    </submittedName>
</protein>
<accession>A0A1I2VKK0</accession>
<keyword evidence="2" id="KW-0548">Nucleotidyltransferase</keyword>
<keyword evidence="2" id="KW-0808">Transferase</keyword>